<evidence type="ECO:0000313" key="5">
    <source>
        <dbReference type="Proteomes" id="UP000322244"/>
    </source>
</evidence>
<sequence>MTKAMIIGGGVAGSVAAMALNKAGVEAVVYERYPHAAADIGAFLTFAVNGMDALRSIEANTPVIGLGFPTPTLKFTSGSGKTLGEIPLGGNLADGTVTQTIKRAELYGALQDEAQGRGVRVEYGKKLVGAETLSGGRVRARFDDGTSDEGDVLIGADGIHSTVRGIIDPHAPEPRYVPVLNVGGYASGIRVASEPGVFHMTFGKRAFFAYTVTASGEVWWFANPPRRTEPNAAELNAITDAQWRAELHDLFEDDNTPALQIIDATRDEIRAWATYDIPKVPTWHRDSMIVIGDAAHATSPASGQGASMAIEDAVILAKCLRDVPDTQKAFATYESLRRDRVERIVAAGARSSNSKAAGPIGRVLRDAFLPIFLKKMAKGGDKSAAFMFDHHIDWEQPVAVA</sequence>
<keyword evidence="2 4" id="KW-0503">Monooxygenase</keyword>
<evidence type="ECO:0000256" key="2">
    <source>
        <dbReference type="ARBA" id="ARBA00023033"/>
    </source>
</evidence>
<keyword evidence="1" id="KW-0560">Oxidoreductase</keyword>
<dbReference type="Gene3D" id="3.50.50.60">
    <property type="entry name" value="FAD/NAD(P)-binding domain"/>
    <property type="match status" value="1"/>
</dbReference>
<dbReference type="EMBL" id="VLNY01000001">
    <property type="protein sequence ID" value="KAA0024661.1"/>
    <property type="molecule type" value="Genomic_DNA"/>
</dbReference>
<dbReference type="GO" id="GO:0071949">
    <property type="term" value="F:FAD binding"/>
    <property type="evidence" value="ECO:0007669"/>
    <property type="project" value="InterPro"/>
</dbReference>
<dbReference type="PANTHER" id="PTHR13789">
    <property type="entry name" value="MONOOXYGENASE"/>
    <property type="match status" value="1"/>
</dbReference>
<dbReference type="Proteomes" id="UP000322244">
    <property type="component" value="Unassembled WGS sequence"/>
</dbReference>
<evidence type="ECO:0000256" key="1">
    <source>
        <dbReference type="ARBA" id="ARBA00023002"/>
    </source>
</evidence>
<keyword evidence="5" id="KW-1185">Reference proteome</keyword>
<evidence type="ECO:0000259" key="3">
    <source>
        <dbReference type="Pfam" id="PF01494"/>
    </source>
</evidence>
<comment type="caution">
    <text evidence="4">The sequence shown here is derived from an EMBL/GenBank/DDBJ whole genome shotgun (WGS) entry which is preliminary data.</text>
</comment>
<dbReference type="AlphaFoldDB" id="A0A5A7SKD2"/>
<name>A0A5A7SKD2_9NOCA</name>
<organism evidence="4 5">
    <name type="scientific">Antrihabitans cavernicola</name>
    <dbReference type="NCBI Taxonomy" id="2495913"/>
    <lineage>
        <taxon>Bacteria</taxon>
        <taxon>Bacillati</taxon>
        <taxon>Actinomycetota</taxon>
        <taxon>Actinomycetes</taxon>
        <taxon>Mycobacteriales</taxon>
        <taxon>Nocardiaceae</taxon>
        <taxon>Antrihabitans</taxon>
    </lineage>
</organism>
<dbReference type="OrthoDB" id="9782160at2"/>
<dbReference type="SUPFAM" id="SSF51905">
    <property type="entry name" value="FAD/NAD(P)-binding domain"/>
    <property type="match status" value="1"/>
</dbReference>
<accession>A0A5A7SKD2</accession>
<dbReference type="PRINTS" id="PR00420">
    <property type="entry name" value="RNGMNOXGNASE"/>
</dbReference>
<proteinExistence type="predicted"/>
<reference evidence="4 5" key="1">
    <citation type="submission" date="2019-07" db="EMBL/GenBank/DDBJ databases">
        <title>Rhodococcus cavernicolus sp. nov., isolated from a cave.</title>
        <authorList>
            <person name="Lee S.D."/>
        </authorList>
    </citation>
    <scope>NUCLEOTIDE SEQUENCE [LARGE SCALE GENOMIC DNA]</scope>
    <source>
        <strain evidence="4 5">C1-24</strain>
    </source>
</reference>
<feature type="domain" description="FAD-binding" evidence="3">
    <location>
        <begin position="2"/>
        <end position="346"/>
    </location>
</feature>
<dbReference type="Pfam" id="PF01494">
    <property type="entry name" value="FAD_binding_3"/>
    <property type="match status" value="1"/>
</dbReference>
<dbReference type="RefSeq" id="WP_149428436.1">
    <property type="nucleotide sequence ID" value="NZ_VLNY01000001.1"/>
</dbReference>
<dbReference type="PANTHER" id="PTHR13789:SF309">
    <property type="entry name" value="PUTATIVE (AFU_ORTHOLOGUE AFUA_6G14510)-RELATED"/>
    <property type="match status" value="1"/>
</dbReference>
<gene>
    <name evidence="4" type="ORF">FOY51_01575</name>
</gene>
<dbReference type="GO" id="GO:0004497">
    <property type="term" value="F:monooxygenase activity"/>
    <property type="evidence" value="ECO:0007669"/>
    <property type="project" value="UniProtKB-KW"/>
</dbReference>
<dbReference type="InterPro" id="IPR002938">
    <property type="entry name" value="FAD-bd"/>
</dbReference>
<dbReference type="InterPro" id="IPR036188">
    <property type="entry name" value="FAD/NAD-bd_sf"/>
</dbReference>
<dbReference type="InterPro" id="IPR050493">
    <property type="entry name" value="FAD-dep_Monooxygenase_BioMet"/>
</dbReference>
<evidence type="ECO:0000313" key="4">
    <source>
        <dbReference type="EMBL" id="KAA0024661.1"/>
    </source>
</evidence>
<protein>
    <submittedName>
        <fullName evidence="4">FAD-dependent monooxygenase</fullName>
    </submittedName>
</protein>